<feature type="compositionally biased region" description="Basic and acidic residues" evidence="1">
    <location>
        <begin position="452"/>
        <end position="462"/>
    </location>
</feature>
<feature type="compositionally biased region" description="Polar residues" evidence="1">
    <location>
        <begin position="370"/>
        <end position="385"/>
    </location>
</feature>
<dbReference type="AlphaFoldDB" id="A0A9P6XHC5"/>
<proteinExistence type="predicted"/>
<evidence type="ECO:0000313" key="5">
    <source>
        <dbReference type="Proteomes" id="UP000716291"/>
    </source>
</evidence>
<feature type="compositionally biased region" description="Low complexity" evidence="1">
    <location>
        <begin position="125"/>
        <end position="135"/>
    </location>
</feature>
<evidence type="ECO:0000256" key="3">
    <source>
        <dbReference type="SAM" id="SignalP"/>
    </source>
</evidence>
<accession>A0A9P6XHC5</accession>
<feature type="compositionally biased region" description="Low complexity" evidence="1">
    <location>
        <begin position="346"/>
        <end position="360"/>
    </location>
</feature>
<dbReference type="Proteomes" id="UP000716291">
    <property type="component" value="Unassembled WGS sequence"/>
</dbReference>
<feature type="transmembrane region" description="Helical" evidence="2">
    <location>
        <begin position="265"/>
        <end position="287"/>
    </location>
</feature>
<reference evidence="4" key="1">
    <citation type="journal article" date="2020" name="Microb. Genom.">
        <title>Genetic diversity of clinical and environmental Mucorales isolates obtained from an investigation of mucormycosis cases among solid organ transplant recipients.</title>
        <authorList>
            <person name="Nguyen M.H."/>
            <person name="Kaul D."/>
            <person name="Muto C."/>
            <person name="Cheng S.J."/>
            <person name="Richter R.A."/>
            <person name="Bruno V.M."/>
            <person name="Liu G."/>
            <person name="Beyhan S."/>
            <person name="Sundermann A.J."/>
            <person name="Mounaud S."/>
            <person name="Pasculle A.W."/>
            <person name="Nierman W.C."/>
            <person name="Driscoll E."/>
            <person name="Cumbie R."/>
            <person name="Clancy C.J."/>
            <person name="Dupont C.L."/>
        </authorList>
    </citation>
    <scope>NUCLEOTIDE SEQUENCE</scope>
    <source>
        <strain evidence="4">GL11</strain>
    </source>
</reference>
<feature type="compositionally biased region" description="Low complexity" evidence="1">
    <location>
        <begin position="387"/>
        <end position="408"/>
    </location>
</feature>
<feature type="region of interest" description="Disordered" evidence="1">
    <location>
        <begin position="341"/>
        <end position="462"/>
    </location>
</feature>
<dbReference type="OrthoDB" id="2287938at2759"/>
<organism evidence="4 5">
    <name type="scientific">Rhizopus oryzae</name>
    <name type="common">Mucormycosis agent</name>
    <name type="synonym">Rhizopus arrhizus var. delemar</name>
    <dbReference type="NCBI Taxonomy" id="64495"/>
    <lineage>
        <taxon>Eukaryota</taxon>
        <taxon>Fungi</taxon>
        <taxon>Fungi incertae sedis</taxon>
        <taxon>Mucoromycota</taxon>
        <taxon>Mucoromycotina</taxon>
        <taxon>Mucoromycetes</taxon>
        <taxon>Mucorales</taxon>
        <taxon>Mucorineae</taxon>
        <taxon>Rhizopodaceae</taxon>
        <taxon>Rhizopus</taxon>
    </lineage>
</organism>
<comment type="caution">
    <text evidence="4">The sequence shown here is derived from an EMBL/GenBank/DDBJ whole genome shotgun (WGS) entry which is preliminary data.</text>
</comment>
<keyword evidence="2" id="KW-1133">Transmembrane helix</keyword>
<feature type="region of interest" description="Disordered" evidence="1">
    <location>
        <begin position="87"/>
        <end position="259"/>
    </location>
</feature>
<feature type="compositionally biased region" description="Low complexity" evidence="1">
    <location>
        <begin position="161"/>
        <end position="259"/>
    </location>
</feature>
<keyword evidence="5" id="KW-1185">Reference proteome</keyword>
<evidence type="ECO:0008006" key="6">
    <source>
        <dbReference type="Google" id="ProtNLM"/>
    </source>
</evidence>
<feature type="compositionally biased region" description="Polar residues" evidence="1">
    <location>
        <begin position="409"/>
        <end position="446"/>
    </location>
</feature>
<keyword evidence="3" id="KW-0732">Signal</keyword>
<name>A0A9P6XHC5_RHIOR</name>
<gene>
    <name evidence="4" type="ORF">G6F64_002001</name>
</gene>
<evidence type="ECO:0000313" key="4">
    <source>
        <dbReference type="EMBL" id="KAG1313752.1"/>
    </source>
</evidence>
<feature type="compositionally biased region" description="Polar residues" evidence="1">
    <location>
        <begin position="96"/>
        <end position="124"/>
    </location>
</feature>
<dbReference type="EMBL" id="JAANQT010000166">
    <property type="protein sequence ID" value="KAG1313752.1"/>
    <property type="molecule type" value="Genomic_DNA"/>
</dbReference>
<protein>
    <recommendedName>
        <fullName evidence="6">Mid2 domain-containing protein</fullName>
    </recommendedName>
</protein>
<keyword evidence="2" id="KW-0472">Membrane</keyword>
<evidence type="ECO:0000256" key="2">
    <source>
        <dbReference type="SAM" id="Phobius"/>
    </source>
</evidence>
<keyword evidence="2" id="KW-0812">Transmembrane</keyword>
<sequence length="462" mass="48183">MIRFFTVISILFILQFCFQVVHSAANVTKDSDNATQAIMPRADPFASDNSGYSTTAAAVPDEKSKYNSKTNSDADVLSAAAVSTAATSDSPAANSEPSAPTTAQGSATTKNAPRPTTTSDANMQTTTVTTTNAPTTREHTTANPITHDPITSDPVASNPITSAPTTPNPVTSNPVVTTTTSQTTTTTVQTISASSIASSEQPPSAVSSATTSASSASSTAPSTSATSQYITSSPSMSSTASTASSSSSALPSSSDPSTNTTNKGAIVGGVVGGIVGVALIGGFLAFINRRGGFASRSKNRRDGLNKDDYTIDMNQNDFGPSNTATTAASVTGSAVPMSPFDSRRYAPSPQSAYASAAVPSDPYNDYHEGYSQTGYSQNAYNQEPFHQNGYQQDNYGYYGYDQGYPQQDSQTYYNEQPYLQPQNHYLDPTSPSTTVVGNPSEASYQNAAGKPNLREYSKPNEA</sequence>
<evidence type="ECO:0000256" key="1">
    <source>
        <dbReference type="SAM" id="MobiDB-lite"/>
    </source>
</evidence>
<feature type="chain" id="PRO_5040376729" description="Mid2 domain-containing protein" evidence="3">
    <location>
        <begin position="24"/>
        <end position="462"/>
    </location>
</feature>
<feature type="signal peptide" evidence="3">
    <location>
        <begin position="1"/>
        <end position="23"/>
    </location>
</feature>